<feature type="chain" id="PRO_5046694533" evidence="2">
    <location>
        <begin position="32"/>
        <end position="537"/>
    </location>
</feature>
<dbReference type="InterPro" id="IPR005198">
    <property type="entry name" value="Glyco_hydro_76"/>
</dbReference>
<evidence type="ECO:0000313" key="4">
    <source>
        <dbReference type="Proteomes" id="UP001500689"/>
    </source>
</evidence>
<dbReference type="InterPro" id="IPR008928">
    <property type="entry name" value="6-hairpin_glycosidase_sf"/>
</dbReference>
<dbReference type="EMBL" id="BAAAZN010000008">
    <property type="protein sequence ID" value="GAA3552665.1"/>
    <property type="molecule type" value="Genomic_DNA"/>
</dbReference>
<dbReference type="Proteomes" id="UP001500689">
    <property type="component" value="Unassembled WGS sequence"/>
</dbReference>
<feature type="compositionally biased region" description="Pro residues" evidence="1">
    <location>
        <begin position="50"/>
        <end position="61"/>
    </location>
</feature>
<evidence type="ECO:0000256" key="2">
    <source>
        <dbReference type="SAM" id="SignalP"/>
    </source>
</evidence>
<sequence length="537" mass="56887">MRAVTRTASTPVFVTIMLAVAAFATAGPAVAATPTEPPGSAPPSVGTTTTPPPGADDPTSPPTIVGKPSDPSGVSTKPRTPADNATICDQYCDGRDPALAPSDRIAASATAAAGRNLELRMDDGEDMGWAVITDGDAGDEVWLDRSFDGGRSWTSGSKLGDASTPSGSQDWRTLMYNVDDWNNAGYGLLRACGLPAGATEAGCTGWARTTWNAGDRSTAAATALMEYYNGAGGLFDTTGWWNSANALTALIDNARVSGMDSYRYVIDQTYQLNLKAGRGNFTNDFLDDTAWWGLAWVDAYDLTQDSKYLETAKIDADYLHSYWDSTCGGGIWWSVGKNYKNAIANSLYIQLNAALHNRISGDGDYLQRAEDGWSWFSASGMINDSHVVNDGIDLSTCTNNNGPVYTYNQGVPLAALAELHRASGDDSLLTTAKVLADASTTNTSLNENGILHDTGDAPGGGGGDGPSFKGVYVRDLATLNAALSDHPYTDYLKRQADSAYANDRNTADQYGLLWAGPFDQSDAARQQSALDLMNATH</sequence>
<reference evidence="4" key="1">
    <citation type="journal article" date="2019" name="Int. J. Syst. Evol. Microbiol.">
        <title>The Global Catalogue of Microorganisms (GCM) 10K type strain sequencing project: providing services to taxonomists for standard genome sequencing and annotation.</title>
        <authorList>
            <consortium name="The Broad Institute Genomics Platform"/>
            <consortium name="The Broad Institute Genome Sequencing Center for Infectious Disease"/>
            <person name="Wu L."/>
            <person name="Ma J."/>
        </authorList>
    </citation>
    <scope>NUCLEOTIDE SEQUENCE [LARGE SCALE GENOMIC DNA]</scope>
    <source>
        <strain evidence="4">JCM 16898</strain>
    </source>
</reference>
<name>A0ABP6WMK3_9PSEU</name>
<dbReference type="Pfam" id="PF03663">
    <property type="entry name" value="Glyco_hydro_76"/>
    <property type="match status" value="1"/>
</dbReference>
<dbReference type="PANTHER" id="PTHR47791:SF1">
    <property type="entry name" value="ENDO MANNANASE, GH76 FAMILY (EUROFUNG)"/>
    <property type="match status" value="1"/>
</dbReference>
<keyword evidence="3" id="KW-0378">Hydrolase</keyword>
<accession>A0ABP6WMK3</accession>
<keyword evidence="2" id="KW-0732">Signal</keyword>
<dbReference type="RefSeq" id="WP_344861991.1">
    <property type="nucleotide sequence ID" value="NZ_BAAAZN010000008.1"/>
</dbReference>
<feature type="signal peptide" evidence="2">
    <location>
        <begin position="1"/>
        <end position="31"/>
    </location>
</feature>
<evidence type="ECO:0000313" key="3">
    <source>
        <dbReference type="EMBL" id="GAA3552665.1"/>
    </source>
</evidence>
<feature type="region of interest" description="Disordered" evidence="1">
    <location>
        <begin position="30"/>
        <end position="84"/>
    </location>
</feature>
<dbReference type="GO" id="GO:0016787">
    <property type="term" value="F:hydrolase activity"/>
    <property type="evidence" value="ECO:0007669"/>
    <property type="project" value="UniProtKB-KW"/>
</dbReference>
<organism evidence="3 4">
    <name type="scientific">Amycolatopsis ultiminotia</name>
    <dbReference type="NCBI Taxonomy" id="543629"/>
    <lineage>
        <taxon>Bacteria</taxon>
        <taxon>Bacillati</taxon>
        <taxon>Actinomycetota</taxon>
        <taxon>Actinomycetes</taxon>
        <taxon>Pseudonocardiales</taxon>
        <taxon>Pseudonocardiaceae</taxon>
        <taxon>Amycolatopsis</taxon>
    </lineage>
</organism>
<comment type="caution">
    <text evidence="3">The sequence shown here is derived from an EMBL/GenBank/DDBJ whole genome shotgun (WGS) entry which is preliminary data.</text>
</comment>
<dbReference type="InterPro" id="IPR053169">
    <property type="entry name" value="MUG_Protein"/>
</dbReference>
<evidence type="ECO:0000256" key="1">
    <source>
        <dbReference type="SAM" id="MobiDB-lite"/>
    </source>
</evidence>
<gene>
    <name evidence="3" type="ORF">GCM10022222_40400</name>
</gene>
<protein>
    <submittedName>
        <fullName evidence="3">Glycoside hydrolase family 76 protein</fullName>
    </submittedName>
</protein>
<proteinExistence type="predicted"/>
<dbReference type="Gene3D" id="1.50.10.20">
    <property type="match status" value="1"/>
</dbReference>
<dbReference type="PANTHER" id="PTHR47791">
    <property type="entry name" value="MEIOTICALLY UP-REGULATED GENE 191 PROTEIN"/>
    <property type="match status" value="1"/>
</dbReference>
<dbReference type="SUPFAM" id="SSF48208">
    <property type="entry name" value="Six-hairpin glycosidases"/>
    <property type="match status" value="1"/>
</dbReference>
<keyword evidence="4" id="KW-1185">Reference proteome</keyword>